<proteinExistence type="inferred from homology"/>
<dbReference type="AlphaFoldDB" id="A0A1D6NU31"/>
<dbReference type="Pfam" id="PF01053">
    <property type="entry name" value="Cys_Met_Meta_PP"/>
    <property type="match status" value="1"/>
</dbReference>
<comment type="cofactor">
    <cofactor evidence="1 4">
        <name>pyridoxal 5'-phosphate</name>
        <dbReference type="ChEBI" id="CHEBI:597326"/>
    </cofactor>
</comment>
<evidence type="ECO:0000256" key="3">
    <source>
        <dbReference type="ARBA" id="ARBA00023239"/>
    </source>
</evidence>
<dbReference type="ExpressionAtlas" id="A0A1D6NU31">
    <property type="expression patterns" value="baseline and differential"/>
</dbReference>
<gene>
    <name evidence="5" type="ORF">ZEAMMB73_Zm00001d045153</name>
</gene>
<dbReference type="InterPro" id="IPR015424">
    <property type="entry name" value="PyrdxlP-dep_Trfase"/>
</dbReference>
<protein>
    <submittedName>
        <fullName evidence="5">Cystathionine beta-lyase chloroplastic</fullName>
    </submittedName>
</protein>
<evidence type="ECO:0000256" key="1">
    <source>
        <dbReference type="ARBA" id="ARBA00001933"/>
    </source>
</evidence>
<dbReference type="SUPFAM" id="SSF53383">
    <property type="entry name" value="PLP-dependent transferases"/>
    <property type="match status" value="1"/>
</dbReference>
<dbReference type="Gene3D" id="3.40.640.10">
    <property type="entry name" value="Type I PLP-dependent aspartate aminotransferase-like (Major domain)"/>
    <property type="match status" value="1"/>
</dbReference>
<accession>A0A1D6NU31</accession>
<dbReference type="GO" id="GO:0030170">
    <property type="term" value="F:pyridoxal phosphate binding"/>
    <property type="evidence" value="ECO:0007669"/>
    <property type="project" value="InterPro"/>
</dbReference>
<dbReference type="EMBL" id="CM000785">
    <property type="protein sequence ID" value="AQL01677.1"/>
    <property type="molecule type" value="Genomic_DNA"/>
</dbReference>
<dbReference type="InterPro" id="IPR000277">
    <property type="entry name" value="Cys/Met-Metab_PyrdxlP-dep_enz"/>
</dbReference>
<evidence type="ECO:0000313" key="5">
    <source>
        <dbReference type="EMBL" id="AQL01677.1"/>
    </source>
</evidence>
<name>A0A1D6NU31_MAIZE</name>
<comment type="similarity">
    <text evidence="4">Belongs to the trans-sulfuration enzymes family.</text>
</comment>
<sequence length="254" mass="27824">MRTDKLGICGRWFGFLVVGGADLETKEPSVSTMLTSFENSFDKYGALSTPLYQTATFKQPSATDYGTYDYTRSGNPTRDVLQSLMAKLEKADQAFCFTSGMAALAAVTHLLQAGQEIVAGEDIYGGSDRLLSQVVPRNGIVVKRVDTTKISDVVSAIGPSTRLVWLESPTNPRQQITDIKTISEIAHSHGALVLVDNSIMSPVLSRPIELGAGIEYVLTRYKSILHHLMAKFTPVRCPMCRYRDALGYQIYSGT</sequence>
<dbReference type="InterPro" id="IPR015421">
    <property type="entry name" value="PyrdxlP-dep_Trfase_major"/>
</dbReference>
<organism evidence="5">
    <name type="scientific">Zea mays</name>
    <name type="common">Maize</name>
    <dbReference type="NCBI Taxonomy" id="4577"/>
    <lineage>
        <taxon>Eukaryota</taxon>
        <taxon>Viridiplantae</taxon>
        <taxon>Streptophyta</taxon>
        <taxon>Embryophyta</taxon>
        <taxon>Tracheophyta</taxon>
        <taxon>Spermatophyta</taxon>
        <taxon>Magnoliopsida</taxon>
        <taxon>Liliopsida</taxon>
        <taxon>Poales</taxon>
        <taxon>Poaceae</taxon>
        <taxon>PACMAD clade</taxon>
        <taxon>Panicoideae</taxon>
        <taxon>Andropogonodae</taxon>
        <taxon>Andropogoneae</taxon>
        <taxon>Tripsacinae</taxon>
        <taxon>Zea</taxon>
    </lineage>
</organism>
<dbReference type="PANTHER" id="PTHR11808:SF50">
    <property type="entry name" value="CYSTATHIONINE BETA-LYASE"/>
    <property type="match status" value="1"/>
</dbReference>
<keyword evidence="3 5" id="KW-0456">Lyase</keyword>
<dbReference type="PANTHER" id="PTHR11808">
    <property type="entry name" value="TRANS-SULFURATION ENZYME FAMILY MEMBER"/>
    <property type="match status" value="1"/>
</dbReference>
<evidence type="ECO:0000256" key="2">
    <source>
        <dbReference type="ARBA" id="ARBA00022898"/>
    </source>
</evidence>
<evidence type="ECO:0000256" key="4">
    <source>
        <dbReference type="RuleBase" id="RU362118"/>
    </source>
</evidence>
<dbReference type="GO" id="GO:0019346">
    <property type="term" value="P:transsulfuration"/>
    <property type="evidence" value="ECO:0007669"/>
    <property type="project" value="InterPro"/>
</dbReference>
<reference evidence="5" key="1">
    <citation type="submission" date="2015-12" db="EMBL/GenBank/DDBJ databases">
        <title>Update maize B73 reference genome by single molecule sequencing technologies.</title>
        <authorList>
            <consortium name="Maize Genome Sequencing Project"/>
            <person name="Ware D."/>
        </authorList>
    </citation>
    <scope>NUCLEOTIDE SEQUENCE</scope>
    <source>
        <tissue evidence="5">Seedling</tissue>
    </source>
</reference>
<dbReference type="GO" id="GO:0047804">
    <property type="term" value="F:cysteine-S-conjugate beta-lyase activity"/>
    <property type="evidence" value="ECO:0007669"/>
    <property type="project" value="UniProtKB-ARBA"/>
</dbReference>
<keyword evidence="2 4" id="KW-0663">Pyridoxal phosphate</keyword>